<gene>
    <name evidence="1" type="ORF">EII34_10280</name>
</gene>
<accession>A0A3P1T4Y4</accession>
<dbReference type="RefSeq" id="WP_124845069.1">
    <property type="nucleotide sequence ID" value="NZ_RQZG01000011.1"/>
</dbReference>
<dbReference type="AlphaFoldDB" id="A0A3P1T4Y4"/>
<reference evidence="1 2" key="1">
    <citation type="submission" date="2018-11" db="EMBL/GenBank/DDBJ databases">
        <title>Genomes From Bacteria Associated with the Canine Oral Cavity: a Test Case for Automated Genome-Based Taxonomic Assignment.</title>
        <authorList>
            <person name="Coil D.A."/>
            <person name="Jospin G."/>
            <person name="Darling A.E."/>
            <person name="Wallis C."/>
            <person name="Davis I.J."/>
            <person name="Harris S."/>
            <person name="Eisen J.A."/>
            <person name="Holcombe L.J."/>
            <person name="O'Flynn C."/>
        </authorList>
    </citation>
    <scope>NUCLEOTIDE SEQUENCE [LARGE SCALE GENOMIC DNA]</scope>
    <source>
        <strain evidence="1 2">OH887_COT-365</strain>
    </source>
</reference>
<proteinExistence type="predicted"/>
<evidence type="ECO:0000313" key="1">
    <source>
        <dbReference type="EMBL" id="RRD04439.1"/>
    </source>
</evidence>
<dbReference type="OrthoDB" id="9805586at2"/>
<organism evidence="1 2">
    <name type="scientific">Arachnia propionica</name>
    <dbReference type="NCBI Taxonomy" id="1750"/>
    <lineage>
        <taxon>Bacteria</taxon>
        <taxon>Bacillati</taxon>
        <taxon>Actinomycetota</taxon>
        <taxon>Actinomycetes</taxon>
        <taxon>Propionibacteriales</taxon>
        <taxon>Propionibacteriaceae</taxon>
        <taxon>Arachnia</taxon>
    </lineage>
</organism>
<comment type="caution">
    <text evidence="1">The sequence shown here is derived from an EMBL/GenBank/DDBJ whole genome shotgun (WGS) entry which is preliminary data.</text>
</comment>
<protein>
    <submittedName>
        <fullName evidence="1">SMI1/KNR4 family protein</fullName>
    </submittedName>
</protein>
<sequence length="195" mass="22573">MQFEEFHDRLWKILDPVDENAFEPICAEPASDEAVQAVAGLVGAQLPEWLVRFCQRTNGLFIEAREEVWPYSKEFDIAPAWTFWRGLVLLGIEHETLPDWATISRAWEWLLDWGVTDVLPLLKVDGDADRLWGLRIRAGEVLDEVVEVIDGQVRVLEGTFLDLYETQIAELMTRQKDMVKLLPKERARRARRRGA</sequence>
<dbReference type="Proteomes" id="UP000280819">
    <property type="component" value="Unassembled WGS sequence"/>
</dbReference>
<dbReference type="EMBL" id="RQZG01000011">
    <property type="protein sequence ID" value="RRD04439.1"/>
    <property type="molecule type" value="Genomic_DNA"/>
</dbReference>
<name>A0A3P1T4Y4_9ACTN</name>
<evidence type="ECO:0000313" key="2">
    <source>
        <dbReference type="Proteomes" id="UP000280819"/>
    </source>
</evidence>